<dbReference type="PANTHER" id="PTHR31751:SF42">
    <property type="entry name" value="PROTEIN CBG10204"/>
    <property type="match status" value="1"/>
</dbReference>
<organism evidence="1 2">
    <name type="scientific">Oesophagostomum dentatum</name>
    <name type="common">Nodular worm</name>
    <dbReference type="NCBI Taxonomy" id="61180"/>
    <lineage>
        <taxon>Eukaryota</taxon>
        <taxon>Metazoa</taxon>
        <taxon>Ecdysozoa</taxon>
        <taxon>Nematoda</taxon>
        <taxon>Chromadorea</taxon>
        <taxon>Rhabditida</taxon>
        <taxon>Rhabditina</taxon>
        <taxon>Rhabditomorpha</taxon>
        <taxon>Strongyloidea</taxon>
        <taxon>Strongylidae</taxon>
        <taxon>Oesophagostomum</taxon>
    </lineage>
</organism>
<protein>
    <recommendedName>
        <fullName evidence="3">Transposase</fullName>
    </recommendedName>
</protein>
<keyword evidence="2" id="KW-1185">Reference proteome</keyword>
<gene>
    <name evidence="1" type="ORF">OESDEN_22955</name>
</gene>
<accession>A0A0B1S2F5</accession>
<sequence>MEVEGTRRLLRWVVQEGLKINSLTTDSSRNITTLLNELKPELGPIAHFYDGWHMIKWLGNRLREESKASGCAPIAVWAENVKTHLWRSIQVGAGNGDMVNHVFNTCLMHVRNVHQWAPVSVLYIP</sequence>
<evidence type="ECO:0000313" key="2">
    <source>
        <dbReference type="Proteomes" id="UP000053660"/>
    </source>
</evidence>
<proteinExistence type="predicted"/>
<reference evidence="1 2" key="1">
    <citation type="submission" date="2014-03" db="EMBL/GenBank/DDBJ databases">
        <title>Draft genome of the hookworm Oesophagostomum dentatum.</title>
        <authorList>
            <person name="Mitreva M."/>
        </authorList>
    </citation>
    <scope>NUCLEOTIDE SEQUENCE [LARGE SCALE GENOMIC DNA]</scope>
    <source>
        <strain evidence="1 2">OD-Hann</strain>
    </source>
</reference>
<evidence type="ECO:0008006" key="3">
    <source>
        <dbReference type="Google" id="ProtNLM"/>
    </source>
</evidence>
<dbReference type="EMBL" id="KN610775">
    <property type="protein sequence ID" value="KHJ77425.1"/>
    <property type="molecule type" value="Genomic_DNA"/>
</dbReference>
<evidence type="ECO:0000313" key="1">
    <source>
        <dbReference type="EMBL" id="KHJ77425.1"/>
    </source>
</evidence>
<name>A0A0B1S2F5_OESDE</name>
<dbReference type="Proteomes" id="UP000053660">
    <property type="component" value="Unassembled WGS sequence"/>
</dbReference>
<dbReference type="OrthoDB" id="5860460at2759"/>
<dbReference type="AlphaFoldDB" id="A0A0B1S2F5"/>
<dbReference type="PANTHER" id="PTHR31751">
    <property type="entry name" value="SI:CH211-108C17.2-RELATED-RELATED"/>
    <property type="match status" value="1"/>
</dbReference>